<dbReference type="Proteomes" id="UP000053989">
    <property type="component" value="Unassembled WGS sequence"/>
</dbReference>
<dbReference type="HOGENOM" id="CLU_3112173_0_0_1"/>
<proteinExistence type="predicted"/>
<feature type="non-terminal residue" evidence="1">
    <location>
        <position position="1"/>
    </location>
</feature>
<dbReference type="InParanoid" id="A0A0C3DDX7"/>
<evidence type="ECO:0000313" key="2">
    <source>
        <dbReference type="Proteomes" id="UP000053989"/>
    </source>
</evidence>
<protein>
    <submittedName>
        <fullName evidence="1">Uncharacterized protein</fullName>
    </submittedName>
</protein>
<accession>A0A0C3DDX7</accession>
<name>A0A0C3DDX7_9AGAM</name>
<sequence length="51" mass="5825">HAFASHNNLLRLLFNRQQADQGHNFFGSLPFCELSKMLLAHPDASMNDLQK</sequence>
<evidence type="ECO:0000313" key="1">
    <source>
        <dbReference type="EMBL" id="KIM54584.1"/>
    </source>
</evidence>
<dbReference type="AlphaFoldDB" id="A0A0C3DDX7"/>
<reference evidence="1 2" key="1">
    <citation type="submission" date="2014-04" db="EMBL/GenBank/DDBJ databases">
        <authorList>
            <consortium name="DOE Joint Genome Institute"/>
            <person name="Kuo A."/>
            <person name="Kohler A."/>
            <person name="Nagy L.G."/>
            <person name="Floudas D."/>
            <person name="Copeland A."/>
            <person name="Barry K.W."/>
            <person name="Cichocki N."/>
            <person name="Veneault-Fourrey C."/>
            <person name="LaButti K."/>
            <person name="Lindquist E.A."/>
            <person name="Lipzen A."/>
            <person name="Lundell T."/>
            <person name="Morin E."/>
            <person name="Murat C."/>
            <person name="Sun H."/>
            <person name="Tunlid A."/>
            <person name="Henrissat B."/>
            <person name="Grigoriev I.V."/>
            <person name="Hibbett D.S."/>
            <person name="Martin F."/>
            <person name="Nordberg H.P."/>
            <person name="Cantor M.N."/>
            <person name="Hua S.X."/>
        </authorList>
    </citation>
    <scope>NUCLEOTIDE SEQUENCE [LARGE SCALE GENOMIC DNA]</scope>
    <source>
        <strain evidence="1 2">Foug A</strain>
    </source>
</reference>
<organism evidence="1 2">
    <name type="scientific">Scleroderma citrinum Foug A</name>
    <dbReference type="NCBI Taxonomy" id="1036808"/>
    <lineage>
        <taxon>Eukaryota</taxon>
        <taxon>Fungi</taxon>
        <taxon>Dikarya</taxon>
        <taxon>Basidiomycota</taxon>
        <taxon>Agaricomycotina</taxon>
        <taxon>Agaricomycetes</taxon>
        <taxon>Agaricomycetidae</taxon>
        <taxon>Boletales</taxon>
        <taxon>Sclerodermatineae</taxon>
        <taxon>Sclerodermataceae</taxon>
        <taxon>Scleroderma</taxon>
    </lineage>
</organism>
<keyword evidence="2" id="KW-1185">Reference proteome</keyword>
<gene>
    <name evidence="1" type="ORF">SCLCIDRAFT_136547</name>
</gene>
<dbReference type="EMBL" id="KN822152">
    <property type="protein sequence ID" value="KIM54584.1"/>
    <property type="molecule type" value="Genomic_DNA"/>
</dbReference>
<reference evidence="2" key="2">
    <citation type="submission" date="2015-01" db="EMBL/GenBank/DDBJ databases">
        <title>Evolutionary Origins and Diversification of the Mycorrhizal Mutualists.</title>
        <authorList>
            <consortium name="DOE Joint Genome Institute"/>
            <consortium name="Mycorrhizal Genomics Consortium"/>
            <person name="Kohler A."/>
            <person name="Kuo A."/>
            <person name="Nagy L.G."/>
            <person name="Floudas D."/>
            <person name="Copeland A."/>
            <person name="Barry K.W."/>
            <person name="Cichocki N."/>
            <person name="Veneault-Fourrey C."/>
            <person name="LaButti K."/>
            <person name="Lindquist E.A."/>
            <person name="Lipzen A."/>
            <person name="Lundell T."/>
            <person name="Morin E."/>
            <person name="Murat C."/>
            <person name="Riley R."/>
            <person name="Ohm R."/>
            <person name="Sun H."/>
            <person name="Tunlid A."/>
            <person name="Henrissat B."/>
            <person name="Grigoriev I.V."/>
            <person name="Hibbett D.S."/>
            <person name="Martin F."/>
        </authorList>
    </citation>
    <scope>NUCLEOTIDE SEQUENCE [LARGE SCALE GENOMIC DNA]</scope>
    <source>
        <strain evidence="2">Foug A</strain>
    </source>
</reference>